<name>A0ABV6E9Q2_9GAMM</name>
<reference evidence="1 2" key="1">
    <citation type="submission" date="2024-09" db="EMBL/GenBank/DDBJ databases">
        <authorList>
            <person name="Sun Q."/>
            <person name="Mori K."/>
        </authorList>
    </citation>
    <scope>NUCLEOTIDE SEQUENCE [LARGE SCALE GENOMIC DNA]</scope>
    <source>
        <strain evidence="1 2">CCM 8626</strain>
    </source>
</reference>
<comment type="caution">
    <text evidence="1">The sequence shown here is derived from an EMBL/GenBank/DDBJ whole genome shotgun (WGS) entry which is preliminary data.</text>
</comment>
<gene>
    <name evidence="1" type="ORF">ACFFJ3_04000</name>
</gene>
<evidence type="ECO:0000313" key="2">
    <source>
        <dbReference type="Proteomes" id="UP001589792"/>
    </source>
</evidence>
<keyword evidence="2" id="KW-1185">Reference proteome</keyword>
<dbReference type="RefSeq" id="WP_380673191.1">
    <property type="nucleotide sequence ID" value="NZ_CP173186.1"/>
</dbReference>
<dbReference type="Proteomes" id="UP001589792">
    <property type="component" value="Unassembled WGS sequence"/>
</dbReference>
<accession>A0ABV6E9Q2</accession>
<dbReference type="EMBL" id="JBHLXG010000003">
    <property type="protein sequence ID" value="MFC0225675.1"/>
    <property type="molecule type" value="Genomic_DNA"/>
</dbReference>
<evidence type="ECO:0008006" key="3">
    <source>
        <dbReference type="Google" id="ProtNLM"/>
    </source>
</evidence>
<dbReference type="PIRSF" id="PIRSF034565">
    <property type="entry name" value="UCP034565"/>
    <property type="match status" value="1"/>
</dbReference>
<protein>
    <recommendedName>
        <fullName evidence="3">Phage head morphogenesis domain-containing protein</fullName>
    </recommendedName>
</protein>
<dbReference type="InterPro" id="IPR017029">
    <property type="entry name" value="Phage_head_put"/>
</dbReference>
<proteinExistence type="predicted"/>
<sequence length="370" mass="41879">MKTMNERLSDEAVAHAIFVSRYSTGTAKRMVTVLNQADAELSARLMVALEDLDPTSFSFRRLESLLGGVRSINQQIFQRLYQSLGEELGDFTGHEVGYQLSLFDTLLPELVKQRWPLMAVTPQQVYAAAMARPFQGRLLSEWAGKLETDRMQRISNAVSQGYLQGETADQIYRRVRGTKARNYQDGVLQFGRANTTSVIKTAIGHMAAVARTEFALANADIVECKQWLSTLDNHTTPACIVRDRLKYSLDNKPIEHKVPYGAGPGRIHFCCRSTETLVVKSWRDLGIDADEMPEGTRASMDGQVPANTNYRDWLLRQPYRRQVQVVGEIRARLIRDGGMHPSEFFTDKGEYLSLEQLREIDEQAFSHARL</sequence>
<organism evidence="1 2">
    <name type="scientific">Serratia aquatilis</name>
    <dbReference type="NCBI Taxonomy" id="1737515"/>
    <lineage>
        <taxon>Bacteria</taxon>
        <taxon>Pseudomonadati</taxon>
        <taxon>Pseudomonadota</taxon>
        <taxon>Gammaproteobacteria</taxon>
        <taxon>Enterobacterales</taxon>
        <taxon>Yersiniaceae</taxon>
        <taxon>Serratia</taxon>
    </lineage>
</organism>
<evidence type="ECO:0000313" key="1">
    <source>
        <dbReference type="EMBL" id="MFC0225675.1"/>
    </source>
</evidence>